<evidence type="ECO:0000256" key="1">
    <source>
        <dbReference type="ARBA" id="ARBA00022737"/>
    </source>
</evidence>
<dbReference type="InterPro" id="IPR003439">
    <property type="entry name" value="ABC_transporter-like_ATP-bd"/>
</dbReference>
<dbReference type="SMART" id="SM00382">
    <property type="entry name" value="AAA"/>
    <property type="match status" value="2"/>
</dbReference>
<dbReference type="InterPro" id="IPR027417">
    <property type="entry name" value="P-loop_NTPase"/>
</dbReference>
<name>A0ABT2NL69_9RHOB</name>
<evidence type="ECO:0000256" key="3">
    <source>
        <dbReference type="ARBA" id="ARBA00022840"/>
    </source>
</evidence>
<dbReference type="GO" id="GO:0005524">
    <property type="term" value="F:ATP binding"/>
    <property type="evidence" value="ECO:0007669"/>
    <property type="project" value="UniProtKB-KW"/>
</dbReference>
<dbReference type="PANTHER" id="PTHR19211:SF14">
    <property type="entry name" value="ATP-BINDING CASSETTE SUB-FAMILY F MEMBER 1"/>
    <property type="match status" value="1"/>
</dbReference>
<dbReference type="InterPro" id="IPR003593">
    <property type="entry name" value="AAA+_ATPase"/>
</dbReference>
<proteinExistence type="predicted"/>
<dbReference type="Proteomes" id="UP001205601">
    <property type="component" value="Unassembled WGS sequence"/>
</dbReference>
<keyword evidence="3 5" id="KW-0067">ATP-binding</keyword>
<dbReference type="RefSeq" id="WP_261495069.1">
    <property type="nucleotide sequence ID" value="NZ_JAOCQF010000001.1"/>
</dbReference>
<dbReference type="EMBL" id="JAOCQF010000001">
    <property type="protein sequence ID" value="MCT8329652.1"/>
    <property type="molecule type" value="Genomic_DNA"/>
</dbReference>
<feature type="domain" description="ABC transporter" evidence="4">
    <location>
        <begin position="297"/>
        <end position="506"/>
    </location>
</feature>
<dbReference type="PANTHER" id="PTHR19211">
    <property type="entry name" value="ATP-BINDING TRANSPORT PROTEIN-RELATED"/>
    <property type="match status" value="1"/>
</dbReference>
<comment type="caution">
    <text evidence="5">The sequence shown here is derived from an EMBL/GenBank/DDBJ whole genome shotgun (WGS) entry which is preliminary data.</text>
</comment>
<sequence length="506" mass="54273">MSLLSVSDLGLTLADPLFSGLDFTLHPGDRAGLVAANGRGKSSLLRVLAGLAEPTQGSVTRARGAKVALVEQDPPAALLQLTLRAAVLDGLPEEARDYEGWRVDVALDDLGVPEDLRDRPLAALSGGWQRTALLARAAVGEPDLYLLDEPTNHLDLARIGVLTRWLAALPRSVAAIIVSHDRAFLDAATTRTLFLRERDSRVFALPFSAARAALEEADAADARAFDNRLKEAQQLRRQAAKLKNIGINSGSDLLTTKTKQLTERADRIEAAARPAHRDRSAGAIRLEGTGSHARALLAFEDAAVATPDGRLLFRTGRKWIVPGDRVVLLGPNGAGKSRLMAAVRAALEGDAGAIRAAPSVRAGVADQHLGQIDLDRTPHALLADRFRPGDQAIRAALAGAGIAIDRQTAPTRRLSGGQRSRLAMLLLRFEKPNLYLLDEPTNHLDIEGQEALEAEIATDAAAALIVSHDRAFVRAVGTRFWLIAGRRLEEVDSPEDFFREAEGGAL</sequence>
<organism evidence="5 6">
    <name type="scientific">Albidovulum sediminis</name>
    <dbReference type="NCBI Taxonomy" id="3066345"/>
    <lineage>
        <taxon>Bacteria</taxon>
        <taxon>Pseudomonadati</taxon>
        <taxon>Pseudomonadota</taxon>
        <taxon>Alphaproteobacteria</taxon>
        <taxon>Rhodobacterales</taxon>
        <taxon>Paracoccaceae</taxon>
        <taxon>Albidovulum</taxon>
    </lineage>
</organism>
<feature type="domain" description="ABC transporter" evidence="4">
    <location>
        <begin position="1"/>
        <end position="222"/>
    </location>
</feature>
<evidence type="ECO:0000313" key="5">
    <source>
        <dbReference type="EMBL" id="MCT8329652.1"/>
    </source>
</evidence>
<dbReference type="CDD" id="cd03221">
    <property type="entry name" value="ABCF_EF-3"/>
    <property type="match status" value="1"/>
</dbReference>
<reference evidence="6" key="1">
    <citation type="submission" date="2023-07" db="EMBL/GenBank/DDBJ databases">
        <title>Defluviimonas sediminis sp. nov., isolated from mangrove sediment.</title>
        <authorList>
            <person name="Liu L."/>
            <person name="Li J."/>
            <person name="Huang Y."/>
            <person name="Pan J."/>
            <person name="Li M."/>
        </authorList>
    </citation>
    <scope>NUCLEOTIDE SEQUENCE [LARGE SCALE GENOMIC DNA]</scope>
    <source>
        <strain evidence="6">FT324</strain>
    </source>
</reference>
<dbReference type="InterPro" id="IPR050611">
    <property type="entry name" value="ABCF"/>
</dbReference>
<keyword evidence="1" id="KW-0677">Repeat</keyword>
<dbReference type="SUPFAM" id="SSF52540">
    <property type="entry name" value="P-loop containing nucleoside triphosphate hydrolases"/>
    <property type="match status" value="2"/>
</dbReference>
<evidence type="ECO:0000313" key="6">
    <source>
        <dbReference type="Proteomes" id="UP001205601"/>
    </source>
</evidence>
<evidence type="ECO:0000256" key="2">
    <source>
        <dbReference type="ARBA" id="ARBA00022741"/>
    </source>
</evidence>
<dbReference type="Pfam" id="PF00005">
    <property type="entry name" value="ABC_tran"/>
    <property type="match status" value="2"/>
</dbReference>
<dbReference type="PROSITE" id="PS50893">
    <property type="entry name" value="ABC_TRANSPORTER_2"/>
    <property type="match status" value="2"/>
</dbReference>
<evidence type="ECO:0000259" key="4">
    <source>
        <dbReference type="PROSITE" id="PS50893"/>
    </source>
</evidence>
<dbReference type="Gene3D" id="3.40.50.300">
    <property type="entry name" value="P-loop containing nucleotide triphosphate hydrolases"/>
    <property type="match status" value="2"/>
</dbReference>
<accession>A0ABT2NL69</accession>
<keyword evidence="6" id="KW-1185">Reference proteome</keyword>
<protein>
    <submittedName>
        <fullName evidence="5">ATP-binding cassette domain-containing protein</fullName>
    </submittedName>
</protein>
<keyword evidence="2" id="KW-0547">Nucleotide-binding</keyword>
<gene>
    <name evidence="5" type="ORF">N5I32_09030</name>
</gene>